<evidence type="ECO:0000313" key="3">
    <source>
        <dbReference type="Proteomes" id="UP000326169"/>
    </source>
</evidence>
<dbReference type="InterPro" id="IPR049996">
    <property type="entry name" value="Slr7037-like"/>
</dbReference>
<keyword evidence="3" id="KW-1185">Reference proteome</keyword>
<dbReference type="InterPro" id="IPR027417">
    <property type="entry name" value="P-loop_NTPase"/>
</dbReference>
<comment type="caution">
    <text evidence="2">The sequence shown here is derived from an EMBL/GenBank/DDBJ whole genome shotgun (WGS) entry which is preliminary data.</text>
</comment>
<dbReference type="Proteomes" id="UP000326169">
    <property type="component" value="Unassembled WGS sequence"/>
</dbReference>
<dbReference type="SUPFAM" id="SSF52540">
    <property type="entry name" value="P-loop containing nucleoside triphosphate hydrolases"/>
    <property type="match status" value="1"/>
</dbReference>
<dbReference type="InterPro" id="IPR024385">
    <property type="entry name" value="DUF3854"/>
</dbReference>
<dbReference type="EMBL" id="BIMW01000072">
    <property type="protein sequence ID" value="GCE93367.1"/>
    <property type="molecule type" value="Genomic_DNA"/>
</dbReference>
<reference evidence="2 3" key="1">
    <citation type="journal article" date="2019" name="J Genomics">
        <title>The Draft Genome of a Hydrogen-producing Cyanobacterium, Arthrospira platensis NIES-46.</title>
        <authorList>
            <person name="Suzuki S."/>
            <person name="Yamaguchi H."/>
            <person name="Kawachi M."/>
        </authorList>
    </citation>
    <scope>NUCLEOTIDE SEQUENCE [LARGE SCALE GENOMIC DNA]</scope>
    <source>
        <strain evidence="2 3">NIES-46</strain>
    </source>
</reference>
<evidence type="ECO:0000313" key="2">
    <source>
        <dbReference type="EMBL" id="GCE93367.1"/>
    </source>
</evidence>
<protein>
    <recommendedName>
        <fullName evidence="1">DUF3854 domain-containing protein</fullName>
    </recommendedName>
</protein>
<organism evidence="2 3">
    <name type="scientific">Limnospira platensis NIES-46</name>
    <dbReference type="NCBI Taxonomy" id="1236695"/>
    <lineage>
        <taxon>Bacteria</taxon>
        <taxon>Bacillati</taxon>
        <taxon>Cyanobacteriota</taxon>
        <taxon>Cyanophyceae</taxon>
        <taxon>Oscillatoriophycideae</taxon>
        <taxon>Oscillatoriales</taxon>
        <taxon>Sirenicapillariaceae</taxon>
        <taxon>Limnospira</taxon>
    </lineage>
</organism>
<sequence length="980" mass="109624">MGCAEFPGDIVNHLIEWNASCVDPELTQLNVIPLEGDRPLDYLLYADNLPRRNGGRVCDRILKRYSHVNQGGWWCSGVDILTGNEDLWGCFKPAKPRLSSHSNKPIKYEHPPQTTTGIFALRVSQSIWEAIAHRHSVTLSPEAIQPDRADLGFWEWVIDHHEIPICITEGAKKAGSLLTAGYPAIALPGINGGYRVPRDQWGNRIGKSQLIPELQKLATPGRQIYIVFDSDTKPNTIKAVDATIRQMGYLLSRRGCHTKVITWKPQLGKGVDDLIATQGVEALHQAYQVAKPLETWRAISHSRLTYSADFNLNCPYLPEDLTIPEASQLVAIKSPKGSGKTRLLENLVKQASDNGQSVLVIGHRIRLVESLCQRFGLNYMKAGMGTVISSPGEGYGLCIDSLHPASSRAFNPNNWANTLVIFDEVEQVIWHGLNSDTCRQYRVAILRSLKVLLQNVFMSNGRVVIADADLSDTTIDYLKALSGIPLTPFIIENHFRPTADQAWNVYHYGGHTPKQLVKDLENHLASGGRPFVCLSAQKLASKWGTSTLEAYFKTQFPQLKILRIDSQSLADPHHPAYGCINRLNHILADYDMVLASPAIETGVSIDLKGHFTSVWGIAQGVQSDNSVRQALARIRENIPRYLWIASHGLNRLGNGALSMSSLLSCSHRLTQLNIRLLQQSDFDDVDDLEMGFQAESLLCWAKIAVRFNAAMTRYRESVLAGLEAEGHQLFPVSPHRETSDLVADHHLKPSLTDLIAAVRDRNYQTECWAISTATDLSDLEYHILQKKLFKTPSECQSLRKYQLKSRYGIPVNPELVTKDDQGWYQQLKLHYFLTVGRPFLSARDARIAQELGQRGQGSLFSPDFNRSQLGAVVGTLELLRIPTLLQQENREFKNTDPDLQEMAKLALGDRTAIKSIIGIGLAPRSTPIMVLSRFLDKIGYGLKCDRLQTCGKKRHRVYQLLIPDDDRNLVFQQWLNNSGG</sequence>
<evidence type="ECO:0000259" key="1">
    <source>
        <dbReference type="Pfam" id="PF12965"/>
    </source>
</evidence>
<proteinExistence type="predicted"/>
<dbReference type="PANTHER" id="PTHR34985">
    <property type="entry name" value="SLR0554 PROTEIN"/>
    <property type="match status" value="1"/>
</dbReference>
<feature type="domain" description="DUF3854" evidence="1">
    <location>
        <begin position="153"/>
        <end position="281"/>
    </location>
</feature>
<dbReference type="Pfam" id="PF12965">
    <property type="entry name" value="DUF3854"/>
    <property type="match status" value="1"/>
</dbReference>
<dbReference type="PANTHER" id="PTHR34985:SF1">
    <property type="entry name" value="SLR0554 PROTEIN"/>
    <property type="match status" value="1"/>
</dbReference>
<gene>
    <name evidence="2" type="ORF">NIES46_14170</name>
</gene>
<dbReference type="NCBIfam" id="NF042913">
    <property type="entry name" value="CyRepA1"/>
    <property type="match status" value="1"/>
</dbReference>
<name>A0A5M3T3C4_LIMPL</name>
<accession>A0A5M3T3C4</accession>